<dbReference type="OrthoDB" id="1202938at2"/>
<proteinExistence type="predicted"/>
<evidence type="ECO:0000313" key="3">
    <source>
        <dbReference type="Proteomes" id="UP000037716"/>
    </source>
</evidence>
<comment type="caution">
    <text evidence="1">The sequence shown here is derived from an EMBL/GenBank/DDBJ whole genome shotgun (WGS) entry which is preliminary data.</text>
</comment>
<dbReference type="AlphaFoldDB" id="A0A0M9CGT7"/>
<evidence type="ECO:0000313" key="1">
    <source>
        <dbReference type="EMBL" id="KOY52242.1"/>
    </source>
</evidence>
<reference evidence="1 3" key="1">
    <citation type="submission" date="2015-07" db="EMBL/GenBank/DDBJ databases">
        <title>Genome of Polaribacter dokdonenesis DSW-5, isolated from seawater off Dokdo in Korea.</title>
        <authorList>
            <person name="Yoon K."/>
            <person name="Song J.Y."/>
            <person name="Kim J.F."/>
        </authorList>
    </citation>
    <scope>NUCLEOTIDE SEQUENCE [LARGE SCALE GENOMIC DNA]</scope>
    <source>
        <strain evidence="1 3">DSW-5</strain>
    </source>
</reference>
<accession>A0A0M9CGT7</accession>
<organism evidence="1 3">
    <name type="scientific">Polaribacter dokdonensis DSW-5</name>
    <dbReference type="NCBI Taxonomy" id="1300348"/>
    <lineage>
        <taxon>Bacteria</taxon>
        <taxon>Pseudomonadati</taxon>
        <taxon>Bacteroidota</taxon>
        <taxon>Flavobacteriia</taxon>
        <taxon>Flavobacteriales</taxon>
        <taxon>Flavobacteriaceae</taxon>
    </lineage>
</organism>
<name>A0A0M9CGT7_9FLAO</name>
<dbReference type="Proteomes" id="UP000183071">
    <property type="component" value="Unassembled WGS sequence"/>
</dbReference>
<evidence type="ECO:0000313" key="4">
    <source>
        <dbReference type="Proteomes" id="UP000183071"/>
    </source>
</evidence>
<protein>
    <submittedName>
        <fullName evidence="1">Uncharacterized protein</fullName>
    </submittedName>
</protein>
<evidence type="ECO:0000313" key="2">
    <source>
        <dbReference type="EMBL" id="SEE41783.1"/>
    </source>
</evidence>
<dbReference type="EMBL" id="LGBR01000001">
    <property type="protein sequence ID" value="KOY52242.1"/>
    <property type="molecule type" value="Genomic_DNA"/>
</dbReference>
<dbReference type="STRING" id="1300348.I602_1802"/>
<keyword evidence="4" id="KW-1185">Reference proteome</keyword>
<reference evidence="2 4" key="2">
    <citation type="submission" date="2016-10" db="EMBL/GenBank/DDBJ databases">
        <authorList>
            <person name="Varghese N."/>
            <person name="Submissions S."/>
        </authorList>
    </citation>
    <scope>NUCLEOTIDE SEQUENCE [LARGE SCALE GENOMIC DNA]</scope>
    <source>
        <strain evidence="2 4">DSW-5</strain>
    </source>
</reference>
<gene>
    <name evidence="1" type="ORF">I602_1802</name>
    <name evidence="2" type="ORF">SAMN05444353_1570</name>
</gene>
<dbReference type="EMBL" id="FNUE01000002">
    <property type="protein sequence ID" value="SEE41783.1"/>
    <property type="molecule type" value="Genomic_DNA"/>
</dbReference>
<dbReference type="RefSeq" id="WP_053974362.1">
    <property type="nucleotide sequence ID" value="NZ_FNUE01000002.1"/>
</dbReference>
<dbReference type="PATRIC" id="fig|1300348.6.peg.1801"/>
<sequence>MLASDVYVIAKALQEEEFTKLFHMLKSEMNKKNINIKDKLPDFADNDAIRYLIENVVKKSRTNRTK</sequence>
<dbReference type="Proteomes" id="UP000037716">
    <property type="component" value="Unassembled WGS sequence"/>
</dbReference>